<dbReference type="EMBL" id="JARK01001391">
    <property type="protein sequence ID" value="EYC10461.1"/>
    <property type="molecule type" value="Genomic_DNA"/>
</dbReference>
<keyword evidence="2" id="KW-1185">Reference proteome</keyword>
<organism evidence="1 2">
    <name type="scientific">Ancylostoma ceylanicum</name>
    <dbReference type="NCBI Taxonomy" id="53326"/>
    <lineage>
        <taxon>Eukaryota</taxon>
        <taxon>Metazoa</taxon>
        <taxon>Ecdysozoa</taxon>
        <taxon>Nematoda</taxon>
        <taxon>Chromadorea</taxon>
        <taxon>Rhabditida</taxon>
        <taxon>Rhabditina</taxon>
        <taxon>Rhabditomorpha</taxon>
        <taxon>Strongyloidea</taxon>
        <taxon>Ancylostomatidae</taxon>
        <taxon>Ancylostomatinae</taxon>
        <taxon>Ancylostoma</taxon>
    </lineage>
</organism>
<accession>A0A016U6A7</accession>
<name>A0A016U6A7_9BILA</name>
<comment type="caution">
    <text evidence="1">The sequence shown here is derived from an EMBL/GenBank/DDBJ whole genome shotgun (WGS) entry which is preliminary data.</text>
</comment>
<evidence type="ECO:0000313" key="2">
    <source>
        <dbReference type="Proteomes" id="UP000024635"/>
    </source>
</evidence>
<dbReference type="AlphaFoldDB" id="A0A016U6A7"/>
<dbReference type="Proteomes" id="UP000024635">
    <property type="component" value="Unassembled WGS sequence"/>
</dbReference>
<evidence type="ECO:0000313" key="1">
    <source>
        <dbReference type="EMBL" id="EYC10461.1"/>
    </source>
</evidence>
<sequence length="75" mass="8644">MEEFQYRIAEKITVRGLALIVDRTRADSRWKSLLLTTPRRECDTQRDAPCASHGHRRTVSSICGVQSEFYGLVFN</sequence>
<gene>
    <name evidence="1" type="primary">Acey_s0055.g2566</name>
    <name evidence="1" type="ORF">Y032_0055g2566</name>
</gene>
<proteinExistence type="predicted"/>
<reference evidence="2" key="1">
    <citation type="journal article" date="2015" name="Nat. Genet.">
        <title>The genome and transcriptome of the zoonotic hookworm Ancylostoma ceylanicum identify infection-specific gene families.</title>
        <authorList>
            <person name="Schwarz E.M."/>
            <person name="Hu Y."/>
            <person name="Antoshechkin I."/>
            <person name="Miller M.M."/>
            <person name="Sternberg P.W."/>
            <person name="Aroian R.V."/>
        </authorList>
    </citation>
    <scope>NUCLEOTIDE SEQUENCE</scope>
    <source>
        <strain evidence="2">HY135</strain>
    </source>
</reference>
<protein>
    <submittedName>
        <fullName evidence="1">Uncharacterized protein</fullName>
    </submittedName>
</protein>